<feature type="domain" description="C2H2-type" evidence="7">
    <location>
        <begin position="336"/>
        <end position="363"/>
    </location>
</feature>
<dbReference type="Pfam" id="PF00096">
    <property type="entry name" value="zf-C2H2"/>
    <property type="match status" value="7"/>
</dbReference>
<evidence type="ECO:0000256" key="1">
    <source>
        <dbReference type="ARBA" id="ARBA00022723"/>
    </source>
</evidence>
<dbReference type="GO" id="GO:0005634">
    <property type="term" value="C:nucleus"/>
    <property type="evidence" value="ECO:0007669"/>
    <property type="project" value="TreeGrafter"/>
</dbReference>
<reference evidence="8" key="4">
    <citation type="submission" date="2025-08" db="UniProtKB">
        <authorList>
            <consortium name="Ensembl"/>
        </authorList>
    </citation>
    <scope>IDENTIFICATION</scope>
</reference>
<feature type="domain" description="C2H2-type" evidence="7">
    <location>
        <begin position="196"/>
        <end position="223"/>
    </location>
</feature>
<reference evidence="8" key="5">
    <citation type="submission" date="2025-09" db="UniProtKB">
        <authorList>
            <consortium name="Ensembl"/>
        </authorList>
    </citation>
    <scope>IDENTIFICATION</scope>
</reference>
<reference evidence="9" key="2">
    <citation type="journal article" date="2007" name="PLoS Biol.">
        <title>Survey sequencing and comparative analysis of the elephant shark (Callorhinchus milii) genome.</title>
        <authorList>
            <person name="Venkatesh B."/>
            <person name="Kirkness E.F."/>
            <person name="Loh Y.H."/>
            <person name="Halpern A.L."/>
            <person name="Lee A.P."/>
            <person name="Johnson J."/>
            <person name="Dandona N."/>
            <person name="Viswanathan L.D."/>
            <person name="Tay A."/>
            <person name="Venter J.C."/>
            <person name="Strausberg R.L."/>
            <person name="Brenner S."/>
        </authorList>
    </citation>
    <scope>NUCLEOTIDE SEQUENCE [LARGE SCALE GENOMIC DNA]</scope>
</reference>
<dbReference type="FunFam" id="3.30.160.60:FF:000446">
    <property type="entry name" value="Zinc finger protein"/>
    <property type="match status" value="1"/>
</dbReference>
<feature type="domain" description="C2H2-type" evidence="7">
    <location>
        <begin position="168"/>
        <end position="195"/>
    </location>
</feature>
<proteinExistence type="predicted"/>
<dbReference type="SMART" id="SM00355">
    <property type="entry name" value="ZnF_C2H2"/>
    <property type="match status" value="8"/>
</dbReference>
<dbReference type="GO" id="GO:0008270">
    <property type="term" value="F:zinc ion binding"/>
    <property type="evidence" value="ECO:0007669"/>
    <property type="project" value="UniProtKB-KW"/>
</dbReference>
<dbReference type="InterPro" id="IPR013087">
    <property type="entry name" value="Znf_C2H2_type"/>
</dbReference>
<evidence type="ECO:0000313" key="9">
    <source>
        <dbReference type="Proteomes" id="UP000314986"/>
    </source>
</evidence>
<dbReference type="SUPFAM" id="SSF57667">
    <property type="entry name" value="beta-beta-alpha zinc fingers"/>
    <property type="match status" value="5"/>
</dbReference>
<evidence type="ECO:0000256" key="2">
    <source>
        <dbReference type="ARBA" id="ARBA00022737"/>
    </source>
</evidence>
<dbReference type="GO" id="GO:0000978">
    <property type="term" value="F:RNA polymerase II cis-regulatory region sequence-specific DNA binding"/>
    <property type="evidence" value="ECO:0007669"/>
    <property type="project" value="TreeGrafter"/>
</dbReference>
<feature type="domain" description="C2H2-type" evidence="7">
    <location>
        <begin position="141"/>
        <end position="168"/>
    </location>
</feature>
<dbReference type="InterPro" id="IPR036236">
    <property type="entry name" value="Znf_C2H2_sf"/>
</dbReference>
<evidence type="ECO:0000256" key="6">
    <source>
        <dbReference type="PROSITE-ProRule" id="PRU00042"/>
    </source>
</evidence>
<dbReference type="InParanoid" id="A0A4W3HJH3"/>
<dbReference type="Gene3D" id="3.30.160.60">
    <property type="entry name" value="Classic Zinc Finger"/>
    <property type="match status" value="8"/>
</dbReference>
<feature type="domain" description="C2H2-type" evidence="7">
    <location>
        <begin position="252"/>
        <end position="279"/>
    </location>
</feature>
<keyword evidence="1" id="KW-0479">Metal-binding</keyword>
<dbReference type="GO" id="GO:0001228">
    <property type="term" value="F:DNA-binding transcription activator activity, RNA polymerase II-specific"/>
    <property type="evidence" value="ECO:0007669"/>
    <property type="project" value="TreeGrafter"/>
</dbReference>
<dbReference type="GO" id="GO:0005694">
    <property type="term" value="C:chromosome"/>
    <property type="evidence" value="ECO:0007669"/>
    <property type="project" value="UniProtKB-ARBA"/>
</dbReference>
<dbReference type="FunFam" id="3.30.160.60:FF:000290">
    <property type="entry name" value="Zinc finger protein 697 isoform X1"/>
    <property type="match status" value="1"/>
</dbReference>
<keyword evidence="3 6" id="KW-0863">Zinc-finger</keyword>
<feature type="domain" description="C2H2-type" evidence="7">
    <location>
        <begin position="224"/>
        <end position="251"/>
    </location>
</feature>
<sequence>MEVFKIIKGFNKVNINRLLPPVGKSVIRGPRYKIVTGGVGWVGRRYEREFRRHLFLQRITTLWNSLYEPVVESNCVEAFKRKLKVPIMERGTQEVEESEEQEWGDSCPCKRRRLFVHITHSISLSLLNTFCVLVATGDRPFECGSCGRGFSRSGHLRGHQRAHCADRPFCGACTKRFGKSGDLARHRLTHSGEKPFSCEACAKRFGKSSDLLRHQRTHSGERPFGCEACGKRFKTAGELAVHGRTHSGEKPFRCEACGKRFITASALSRHRRTHSGERPFQCLVCHKRFNRPCTLSRHQRTHSGERPYQCDVCQKRFGAAGALSVHQRTHTGERPFRCDVCERRFNRLGNLARHRHTHSKEKSFPCDVLCFSVSPIQLHTLAFGSEACRFERRISIL</sequence>
<organism evidence="8 9">
    <name type="scientific">Callorhinchus milii</name>
    <name type="common">Ghost shark</name>
    <dbReference type="NCBI Taxonomy" id="7868"/>
    <lineage>
        <taxon>Eukaryota</taxon>
        <taxon>Metazoa</taxon>
        <taxon>Chordata</taxon>
        <taxon>Craniata</taxon>
        <taxon>Vertebrata</taxon>
        <taxon>Chondrichthyes</taxon>
        <taxon>Holocephali</taxon>
        <taxon>Chimaeriformes</taxon>
        <taxon>Callorhinchidae</taxon>
        <taxon>Callorhinchus</taxon>
    </lineage>
</organism>
<dbReference type="PANTHER" id="PTHR24393">
    <property type="entry name" value="ZINC FINGER PROTEIN"/>
    <property type="match status" value="1"/>
</dbReference>
<feature type="domain" description="C2H2-type" evidence="7">
    <location>
        <begin position="308"/>
        <end position="335"/>
    </location>
</feature>
<evidence type="ECO:0000256" key="4">
    <source>
        <dbReference type="ARBA" id="ARBA00022833"/>
    </source>
</evidence>
<dbReference type="GeneTree" id="ENSGT00940000157046"/>
<feature type="domain" description="C2H2-type" evidence="7">
    <location>
        <begin position="280"/>
        <end position="307"/>
    </location>
</feature>
<keyword evidence="2" id="KW-0677">Repeat</keyword>
<evidence type="ECO:0000313" key="8">
    <source>
        <dbReference type="Ensembl" id="ENSCMIP00000017213.1"/>
    </source>
</evidence>
<dbReference type="FunFam" id="3.30.160.60:FF:001732">
    <property type="entry name" value="Zgc:162936"/>
    <property type="match status" value="1"/>
</dbReference>
<dbReference type="Ensembl" id="ENSCMIT00000017551.1">
    <property type="protein sequence ID" value="ENSCMIP00000017213.1"/>
    <property type="gene ID" value="ENSCMIG00000008222.1"/>
</dbReference>
<evidence type="ECO:0000256" key="3">
    <source>
        <dbReference type="ARBA" id="ARBA00022771"/>
    </source>
</evidence>
<accession>A0A4W3HJH3</accession>
<reference evidence="9" key="3">
    <citation type="journal article" date="2014" name="Nature">
        <title>Elephant shark genome provides unique insights into gnathostome evolution.</title>
        <authorList>
            <consortium name="International Elephant Shark Genome Sequencing Consortium"/>
            <person name="Venkatesh B."/>
            <person name="Lee A.P."/>
            <person name="Ravi V."/>
            <person name="Maurya A.K."/>
            <person name="Lian M.M."/>
            <person name="Swann J.B."/>
            <person name="Ohta Y."/>
            <person name="Flajnik M.F."/>
            <person name="Sutoh Y."/>
            <person name="Kasahara M."/>
            <person name="Hoon S."/>
            <person name="Gangu V."/>
            <person name="Roy S.W."/>
            <person name="Irimia M."/>
            <person name="Korzh V."/>
            <person name="Kondrychyn I."/>
            <person name="Lim Z.W."/>
            <person name="Tay B.H."/>
            <person name="Tohari S."/>
            <person name="Kong K.W."/>
            <person name="Ho S."/>
            <person name="Lorente-Galdos B."/>
            <person name="Quilez J."/>
            <person name="Marques-Bonet T."/>
            <person name="Raney B.J."/>
            <person name="Ingham P.W."/>
            <person name="Tay A."/>
            <person name="Hillier L.W."/>
            <person name="Minx P."/>
            <person name="Boehm T."/>
            <person name="Wilson R.K."/>
            <person name="Brenner S."/>
            <person name="Warren W.C."/>
        </authorList>
    </citation>
    <scope>NUCLEOTIDE SEQUENCE [LARGE SCALE GENOMIC DNA]</scope>
</reference>
<name>A0A4W3HJH3_CALMI</name>
<dbReference type="FunFam" id="3.30.160.60:FF:000016">
    <property type="entry name" value="zinc finger protein 37 homolog"/>
    <property type="match status" value="1"/>
</dbReference>
<dbReference type="AlphaFoldDB" id="A0A4W3HJH3"/>
<keyword evidence="4" id="KW-0862">Zinc</keyword>
<protein>
    <recommendedName>
        <fullName evidence="7">C2H2-type domain-containing protein</fullName>
    </recommendedName>
</protein>
<keyword evidence="9" id="KW-1185">Reference proteome</keyword>
<evidence type="ECO:0000256" key="5">
    <source>
        <dbReference type="ARBA" id="ARBA00023242"/>
    </source>
</evidence>
<reference evidence="9" key="1">
    <citation type="journal article" date="2006" name="Science">
        <title>Ancient noncoding elements conserved in the human genome.</title>
        <authorList>
            <person name="Venkatesh B."/>
            <person name="Kirkness E.F."/>
            <person name="Loh Y.H."/>
            <person name="Halpern A.L."/>
            <person name="Lee A.P."/>
            <person name="Johnson J."/>
            <person name="Dandona N."/>
            <person name="Viswanathan L.D."/>
            <person name="Tay A."/>
            <person name="Venter J.C."/>
            <person name="Strausberg R.L."/>
            <person name="Brenner S."/>
        </authorList>
    </citation>
    <scope>NUCLEOTIDE SEQUENCE [LARGE SCALE GENOMIC DNA]</scope>
</reference>
<dbReference type="Proteomes" id="UP000314986">
    <property type="component" value="Unassembled WGS sequence"/>
</dbReference>
<dbReference type="FunFam" id="3.30.160.60:FF:002343">
    <property type="entry name" value="Zinc finger protein 33A"/>
    <property type="match status" value="3"/>
</dbReference>
<dbReference type="PROSITE" id="PS00028">
    <property type="entry name" value="ZINC_FINGER_C2H2_1"/>
    <property type="match status" value="8"/>
</dbReference>
<keyword evidence="5" id="KW-0539">Nucleus</keyword>
<dbReference type="PANTHER" id="PTHR24393:SF34">
    <property type="entry name" value="PR_SET DOMAIN 13"/>
    <property type="match status" value="1"/>
</dbReference>
<dbReference type="PROSITE" id="PS50157">
    <property type="entry name" value="ZINC_FINGER_C2H2_2"/>
    <property type="match status" value="8"/>
</dbReference>
<evidence type="ECO:0000259" key="7">
    <source>
        <dbReference type="PROSITE" id="PS50157"/>
    </source>
</evidence>